<organism evidence="1">
    <name type="scientific">Catovirus CTV1</name>
    <dbReference type="NCBI Taxonomy" id="1977631"/>
    <lineage>
        <taxon>Viruses</taxon>
        <taxon>Varidnaviria</taxon>
        <taxon>Bamfordvirae</taxon>
        <taxon>Nucleocytoviricota</taxon>
        <taxon>Megaviricetes</taxon>
        <taxon>Imitervirales</taxon>
        <taxon>Mimiviridae</taxon>
        <taxon>Klosneuvirinae</taxon>
        <taxon>Catovirus</taxon>
    </lineage>
</organism>
<sequence length="409" mass="48415">MSNNNFHSELHKMVQNPEYQEGAIKVHFLSEDQKVLGYVYMHKCHIRELDKEYYDVYCSGIFGDNKFGFTLLESENVECFTEYLEDFMVYKDTSNSVKINLTEKSLKKYIVSTRFNHNFYDFDMDDNSDILLLNELPPLIYEKIMNKYSNNVYAVLDGLSNEIKMKWLKEKNFSLDEIIKFLEPIVPHALLSQYCTYNKHLSKLFQKVNCIEQNLSSKMALYKLLENKISPESKLIIDDYLKKNYLDGIYLVGNDLSDLNKLQEELIKYFKIEKNAYCMKVLVKLDSSVDLLPFNLLNKKICFCHNSDLKDKKIYNIEKPINKISIWSASTLQTNKIKVEFNVYSTNKISIDNIWYKKCNDNLIIAVTQIFNKNARLKPKYYATIYETCKYFDNIYLSEDEEQQEEQEE</sequence>
<accession>A0A1V0S8R0</accession>
<evidence type="ECO:0000313" key="1">
    <source>
        <dbReference type="EMBL" id="ARF08093.1"/>
    </source>
</evidence>
<dbReference type="EMBL" id="KY684083">
    <property type="protein sequence ID" value="ARF08093.1"/>
    <property type="molecule type" value="Genomic_DNA"/>
</dbReference>
<protein>
    <submittedName>
        <fullName evidence="1">Uncharacterized protein</fullName>
    </submittedName>
</protein>
<proteinExistence type="predicted"/>
<gene>
    <name evidence="1" type="ORF">Catovirus_1_143</name>
</gene>
<name>A0A1V0S8R0_9VIRU</name>
<reference evidence="1" key="1">
    <citation type="journal article" date="2017" name="Science">
        <title>Giant viruses with an expanded complement of translation system components.</title>
        <authorList>
            <person name="Schulz F."/>
            <person name="Yutin N."/>
            <person name="Ivanova N.N."/>
            <person name="Ortega D.R."/>
            <person name="Lee T.K."/>
            <person name="Vierheilig J."/>
            <person name="Daims H."/>
            <person name="Horn M."/>
            <person name="Wagner M."/>
            <person name="Jensen G.J."/>
            <person name="Kyrpides N.C."/>
            <person name="Koonin E.V."/>
            <person name="Woyke T."/>
        </authorList>
    </citation>
    <scope>NUCLEOTIDE SEQUENCE</scope>
    <source>
        <strain evidence="1">CTV1</strain>
    </source>
</reference>